<dbReference type="Gene3D" id="1.10.510.10">
    <property type="entry name" value="Transferase(Phosphotransferase) domain 1"/>
    <property type="match status" value="1"/>
</dbReference>
<feature type="region of interest" description="Disordered" evidence="6">
    <location>
        <begin position="251"/>
        <end position="322"/>
    </location>
</feature>
<dbReference type="SUPFAM" id="SSF56112">
    <property type="entry name" value="Protein kinase-like (PK-like)"/>
    <property type="match status" value="1"/>
</dbReference>
<dbReference type="PROSITE" id="PS50011">
    <property type="entry name" value="PROTEIN_KINASE_DOM"/>
    <property type="match status" value="1"/>
</dbReference>
<proteinExistence type="predicted"/>
<dbReference type="RefSeq" id="WP_322987196.1">
    <property type="nucleotide sequence ID" value="NZ_FNIE01000013.1"/>
</dbReference>
<keyword evidence="7" id="KW-0472">Membrane</keyword>
<dbReference type="SMART" id="SM00220">
    <property type="entry name" value="S_TKc"/>
    <property type="match status" value="1"/>
</dbReference>
<evidence type="ECO:0000256" key="3">
    <source>
        <dbReference type="ARBA" id="ARBA00022777"/>
    </source>
</evidence>
<evidence type="ECO:0000256" key="2">
    <source>
        <dbReference type="ARBA" id="ARBA00022741"/>
    </source>
</evidence>
<keyword evidence="4 5" id="KW-0067">ATP-binding</keyword>
<keyword evidence="2 5" id="KW-0547">Nucleotide-binding</keyword>
<dbReference type="CDD" id="cd14014">
    <property type="entry name" value="STKc_PknB_like"/>
    <property type="match status" value="1"/>
</dbReference>
<evidence type="ECO:0000256" key="4">
    <source>
        <dbReference type="ARBA" id="ARBA00022840"/>
    </source>
</evidence>
<accession>A0A1H0MZZ9</accession>
<reference evidence="9 10" key="1">
    <citation type="submission" date="2016-10" db="EMBL/GenBank/DDBJ databases">
        <authorList>
            <person name="de Groot N.N."/>
        </authorList>
    </citation>
    <scope>NUCLEOTIDE SEQUENCE [LARGE SCALE GENOMIC DNA]</scope>
    <source>
        <strain evidence="9 10">CGMCC 4.2022</strain>
    </source>
</reference>
<organism evidence="9 10">
    <name type="scientific">Actinacidiphila guanduensis</name>
    <dbReference type="NCBI Taxonomy" id="310781"/>
    <lineage>
        <taxon>Bacteria</taxon>
        <taxon>Bacillati</taxon>
        <taxon>Actinomycetota</taxon>
        <taxon>Actinomycetes</taxon>
        <taxon>Kitasatosporales</taxon>
        <taxon>Streptomycetaceae</taxon>
        <taxon>Actinacidiphila</taxon>
    </lineage>
</organism>
<evidence type="ECO:0000313" key="10">
    <source>
        <dbReference type="Proteomes" id="UP000199341"/>
    </source>
</evidence>
<evidence type="ECO:0000256" key="5">
    <source>
        <dbReference type="PROSITE-ProRule" id="PRU10141"/>
    </source>
</evidence>
<dbReference type="GO" id="GO:0005524">
    <property type="term" value="F:ATP binding"/>
    <property type="evidence" value="ECO:0007669"/>
    <property type="project" value="UniProtKB-UniRule"/>
</dbReference>
<protein>
    <submittedName>
        <fullName evidence="9">Serine/threonine protein kinase</fullName>
    </submittedName>
</protein>
<sequence>MGVDALVAGDPAAVGRYRLLGRLGAGGMGTVYLGRSPGGRLVAVKCVHPHLAREPEYRQRFARESAAALRVGGFHTAQVVDTDPYADPPWLVTAYIPGPSLEQAVAEHGPLPETSLRRIGAGLAEALQAIHGVGLVHRDLKPSNVLLADDGPRVIDFGIARGSDDTVLTRPHVVVGTPGFMAPEQISGGPVGPACDVFSLGRVLCDAAGAAPYGTGAPAVVLYRVVHEEPDLSGVPRGLRAVLRACLAADPADRPTPADLVRDFDPGPQAADEPWLPPSHRHRPEPPVPPAAAAGQDGPAGPNEQRTRNAPAGPDGLRDGAAGEDVRDAAEIAAAARDRHAGPDDPRDGLRHEAHEAAAGDVRDAAEIAAAEQAAVAARTSGQGGAGEPADAAQEDPERPQARQAPGQDAGRAGRQASGRAARPVQDGSVTALAQDAPAAPPAVAAPEEHGPAADRFGQDPSTAAPAPTSFFGPAPPPFEGAGTVKAVKPRRKGRRALVVALAVLVVAGVGTAVPLLLAHDDATGAAPDCLAKNTIGKDDPVGNDGTQDGKLPAVLPADTPHPPAPTTPVDKQTYLKGERVTLRWKAAGKVSRISLNHDDKGWKEYGWQATQSCSFVPAETGSYQWEVSTAAAKSGAVGSAWSQARYLSVLTSADAPNPVGALADPPDSLSPADLAHVPLGKPVTLTWTTPAAQSDVVIQSPDGKWSIKPWQSGRSYTFTPNQRGHYVWSVFAAAKQGDRPGASGQQRYLVVD</sequence>
<dbReference type="PROSITE" id="PS00108">
    <property type="entry name" value="PROTEIN_KINASE_ST"/>
    <property type="match status" value="1"/>
</dbReference>
<keyword evidence="7" id="KW-0812">Transmembrane</keyword>
<dbReference type="EMBL" id="FNIE01000013">
    <property type="protein sequence ID" value="SDO85963.1"/>
    <property type="molecule type" value="Genomic_DNA"/>
</dbReference>
<dbReference type="InterPro" id="IPR008271">
    <property type="entry name" value="Ser/Thr_kinase_AS"/>
</dbReference>
<gene>
    <name evidence="9" type="ORF">SAMN05216259_113163</name>
</gene>
<name>A0A1H0MZZ9_9ACTN</name>
<evidence type="ECO:0000256" key="6">
    <source>
        <dbReference type="SAM" id="MobiDB-lite"/>
    </source>
</evidence>
<feature type="compositionally biased region" description="Low complexity" evidence="6">
    <location>
        <begin position="402"/>
        <end position="424"/>
    </location>
</feature>
<keyword evidence="10" id="KW-1185">Reference proteome</keyword>
<evidence type="ECO:0000259" key="8">
    <source>
        <dbReference type="PROSITE" id="PS50011"/>
    </source>
</evidence>
<dbReference type="PANTHER" id="PTHR43289:SF34">
    <property type="entry name" value="SERINE_THREONINE-PROTEIN KINASE YBDM-RELATED"/>
    <property type="match status" value="1"/>
</dbReference>
<dbReference type="STRING" id="310781.SAMN05216259_113163"/>
<dbReference type="AlphaFoldDB" id="A0A1H0MZZ9"/>
<evidence type="ECO:0000256" key="1">
    <source>
        <dbReference type="ARBA" id="ARBA00022679"/>
    </source>
</evidence>
<dbReference type="InterPro" id="IPR011009">
    <property type="entry name" value="Kinase-like_dom_sf"/>
</dbReference>
<dbReference type="Proteomes" id="UP000199341">
    <property type="component" value="Unassembled WGS sequence"/>
</dbReference>
<keyword evidence="1" id="KW-0808">Transferase</keyword>
<dbReference type="InterPro" id="IPR000719">
    <property type="entry name" value="Prot_kinase_dom"/>
</dbReference>
<dbReference type="Gene3D" id="3.30.200.20">
    <property type="entry name" value="Phosphorylase Kinase, domain 1"/>
    <property type="match status" value="1"/>
</dbReference>
<evidence type="ECO:0000256" key="7">
    <source>
        <dbReference type="SAM" id="Phobius"/>
    </source>
</evidence>
<dbReference type="Pfam" id="PF00069">
    <property type="entry name" value="Pkinase"/>
    <property type="match status" value="1"/>
</dbReference>
<dbReference type="PROSITE" id="PS00107">
    <property type="entry name" value="PROTEIN_KINASE_ATP"/>
    <property type="match status" value="1"/>
</dbReference>
<keyword evidence="7" id="KW-1133">Transmembrane helix</keyword>
<feature type="compositionally biased region" description="Low complexity" evidence="6">
    <location>
        <begin position="291"/>
        <end position="302"/>
    </location>
</feature>
<evidence type="ECO:0000313" key="9">
    <source>
        <dbReference type="EMBL" id="SDO85963.1"/>
    </source>
</evidence>
<keyword evidence="9" id="KW-0723">Serine/threonine-protein kinase</keyword>
<feature type="transmembrane region" description="Helical" evidence="7">
    <location>
        <begin position="497"/>
        <end position="518"/>
    </location>
</feature>
<feature type="region of interest" description="Disordered" evidence="6">
    <location>
        <begin position="370"/>
        <end position="491"/>
    </location>
</feature>
<feature type="compositionally biased region" description="Low complexity" evidence="6">
    <location>
        <begin position="432"/>
        <end position="446"/>
    </location>
</feature>
<feature type="binding site" evidence="5">
    <location>
        <position position="45"/>
    </location>
    <ligand>
        <name>ATP</name>
        <dbReference type="ChEBI" id="CHEBI:30616"/>
    </ligand>
</feature>
<feature type="domain" description="Protein kinase" evidence="8">
    <location>
        <begin position="17"/>
        <end position="276"/>
    </location>
</feature>
<dbReference type="InterPro" id="IPR017441">
    <property type="entry name" value="Protein_kinase_ATP_BS"/>
</dbReference>
<dbReference type="PANTHER" id="PTHR43289">
    <property type="entry name" value="MITOGEN-ACTIVATED PROTEIN KINASE KINASE KINASE 20-RELATED"/>
    <property type="match status" value="1"/>
</dbReference>
<dbReference type="GO" id="GO:0004674">
    <property type="term" value="F:protein serine/threonine kinase activity"/>
    <property type="evidence" value="ECO:0007669"/>
    <property type="project" value="UniProtKB-KW"/>
</dbReference>
<keyword evidence="3 9" id="KW-0418">Kinase</keyword>